<evidence type="ECO:0000256" key="4">
    <source>
        <dbReference type="ARBA" id="ARBA00022496"/>
    </source>
</evidence>
<dbReference type="InterPro" id="IPR051535">
    <property type="entry name" value="Siderophore_ABC-ATPase"/>
</dbReference>
<evidence type="ECO:0000256" key="8">
    <source>
        <dbReference type="ARBA" id="ARBA00023065"/>
    </source>
</evidence>
<accession>A0A3S4Y0H1</accession>
<comment type="subcellular location">
    <subcellularLocation>
        <location evidence="1">Cell membrane</location>
        <topology evidence="1">Peripheral membrane protein</topology>
    </subcellularLocation>
</comment>
<evidence type="ECO:0000256" key="2">
    <source>
        <dbReference type="ARBA" id="ARBA00022448"/>
    </source>
</evidence>
<evidence type="ECO:0000256" key="7">
    <source>
        <dbReference type="ARBA" id="ARBA00023004"/>
    </source>
</evidence>
<keyword evidence="8" id="KW-0406">Ion transport</keyword>
<name>A0A3S4Y0H1_9ACTN</name>
<dbReference type="EMBL" id="LR134406">
    <property type="protein sequence ID" value="VEH71476.1"/>
    <property type="molecule type" value="Genomic_DNA"/>
</dbReference>
<dbReference type="PANTHER" id="PTHR42771:SF2">
    <property type="entry name" value="IRON(3+)-HYDROXAMATE IMPORT ATP-BINDING PROTEIN FHUC"/>
    <property type="match status" value="1"/>
</dbReference>
<dbReference type="InterPro" id="IPR003439">
    <property type="entry name" value="ABC_transporter-like_ATP-bd"/>
</dbReference>
<keyword evidence="4" id="KW-0410">Iron transport</keyword>
<evidence type="ECO:0000313" key="12">
    <source>
        <dbReference type="Proteomes" id="UP000273044"/>
    </source>
</evidence>
<evidence type="ECO:0000256" key="1">
    <source>
        <dbReference type="ARBA" id="ARBA00004202"/>
    </source>
</evidence>
<evidence type="ECO:0000256" key="9">
    <source>
        <dbReference type="ARBA" id="ARBA00023136"/>
    </source>
</evidence>
<evidence type="ECO:0000256" key="3">
    <source>
        <dbReference type="ARBA" id="ARBA00022475"/>
    </source>
</evidence>
<gene>
    <name evidence="11" type="primary">yusV_7</name>
    <name evidence="11" type="ORF">NCTC12967_02798</name>
</gene>
<keyword evidence="9" id="KW-0472">Membrane</keyword>
<keyword evidence="6 11" id="KW-0067">ATP-binding</keyword>
<dbReference type="InterPro" id="IPR027417">
    <property type="entry name" value="P-loop_NTPase"/>
</dbReference>
<keyword evidence="3" id="KW-1003">Cell membrane</keyword>
<reference evidence="11 12" key="1">
    <citation type="submission" date="2018-12" db="EMBL/GenBank/DDBJ databases">
        <authorList>
            <consortium name="Pathogen Informatics"/>
        </authorList>
    </citation>
    <scope>NUCLEOTIDE SEQUENCE [LARGE SCALE GENOMIC DNA]</scope>
    <source>
        <strain evidence="11 12">NCTC12967</strain>
    </source>
</reference>
<dbReference type="AlphaFoldDB" id="A0A3S4Y0H1"/>
<keyword evidence="12" id="KW-1185">Reference proteome</keyword>
<dbReference type="Gene3D" id="3.40.50.300">
    <property type="entry name" value="P-loop containing nucleotide triphosphate hydrolases"/>
    <property type="match status" value="1"/>
</dbReference>
<dbReference type="GO" id="GO:0016887">
    <property type="term" value="F:ATP hydrolysis activity"/>
    <property type="evidence" value="ECO:0007669"/>
    <property type="project" value="InterPro"/>
</dbReference>
<dbReference type="Pfam" id="PF00005">
    <property type="entry name" value="ABC_tran"/>
    <property type="match status" value="1"/>
</dbReference>
<feature type="domain" description="ABC transporter" evidence="10">
    <location>
        <begin position="1"/>
        <end position="239"/>
    </location>
</feature>
<dbReference type="SUPFAM" id="SSF52540">
    <property type="entry name" value="P-loop containing nucleoside triphosphate hydrolases"/>
    <property type="match status" value="1"/>
</dbReference>
<organism evidence="11 12">
    <name type="scientific">Arachnia propionica</name>
    <dbReference type="NCBI Taxonomy" id="1750"/>
    <lineage>
        <taxon>Bacteria</taxon>
        <taxon>Bacillati</taxon>
        <taxon>Actinomycetota</taxon>
        <taxon>Actinomycetes</taxon>
        <taxon>Propionibacteriales</taxon>
        <taxon>Propionibacteriaceae</taxon>
        <taxon>Arachnia</taxon>
    </lineage>
</organism>
<keyword evidence="7" id="KW-0408">Iron</keyword>
<proteinExistence type="predicted"/>
<dbReference type="PANTHER" id="PTHR42771">
    <property type="entry name" value="IRON(3+)-HYDROXAMATE IMPORT ATP-BINDING PROTEIN FHUC"/>
    <property type="match status" value="1"/>
</dbReference>
<dbReference type="InterPro" id="IPR003593">
    <property type="entry name" value="AAA+_ATPase"/>
</dbReference>
<dbReference type="InterPro" id="IPR017871">
    <property type="entry name" value="ABC_transporter-like_CS"/>
</dbReference>
<keyword evidence="2" id="KW-0813">Transport</keyword>
<evidence type="ECO:0000259" key="10">
    <source>
        <dbReference type="PROSITE" id="PS50893"/>
    </source>
</evidence>
<dbReference type="GO" id="GO:0006826">
    <property type="term" value="P:iron ion transport"/>
    <property type="evidence" value="ECO:0007669"/>
    <property type="project" value="UniProtKB-KW"/>
</dbReference>
<evidence type="ECO:0000256" key="5">
    <source>
        <dbReference type="ARBA" id="ARBA00022741"/>
    </source>
</evidence>
<keyword evidence="5" id="KW-0547">Nucleotide-binding</keyword>
<dbReference type="PROSITE" id="PS50893">
    <property type="entry name" value="ABC_TRANSPORTER_2"/>
    <property type="match status" value="1"/>
</dbReference>
<dbReference type="PROSITE" id="PS00211">
    <property type="entry name" value="ABC_TRANSPORTER_1"/>
    <property type="match status" value="1"/>
</dbReference>
<dbReference type="CDD" id="cd03214">
    <property type="entry name" value="ABC_Iron-Siderophores_B12_Hemin"/>
    <property type="match status" value="1"/>
</dbReference>
<dbReference type="SMART" id="SM00382">
    <property type="entry name" value="AAA"/>
    <property type="match status" value="1"/>
</dbReference>
<dbReference type="FunFam" id="3.40.50.300:FF:000134">
    <property type="entry name" value="Iron-enterobactin ABC transporter ATP-binding protein"/>
    <property type="match status" value="1"/>
</dbReference>
<dbReference type="GO" id="GO:0005524">
    <property type="term" value="F:ATP binding"/>
    <property type="evidence" value="ECO:0007669"/>
    <property type="project" value="UniProtKB-KW"/>
</dbReference>
<dbReference type="GO" id="GO:0005886">
    <property type="term" value="C:plasma membrane"/>
    <property type="evidence" value="ECO:0007669"/>
    <property type="project" value="UniProtKB-SubCell"/>
</dbReference>
<protein>
    <submittedName>
        <fullName evidence="11">Probable siderophore transport system ATP-binding protein YusV</fullName>
    </submittedName>
</protein>
<dbReference type="Proteomes" id="UP000273044">
    <property type="component" value="Chromosome"/>
</dbReference>
<sequence length="263" mass="28957">MTVMELRRACVRFGDRLVLDHLDLKIGRGEWVALVGANGCGKSTLLRALSGELRIQGESLLDGTSIASTPRRLVAQRVALLPQQLPRVPGMTVRQLVAHGRFPQRSMWAMLRDPFDEHCAVALAETGTTHLGDRMVDSLSGGERQRVRLALSLAQDASILLLDEPTTFLDICHQLEVLDLIARLRRARGLTVVSVLHDLEHAARYADRLVALSRGRIVADGDPAAVVTPQLLEEVFAVTCRVGTDEHTGRLVVHIDSPRERLP</sequence>
<evidence type="ECO:0000256" key="6">
    <source>
        <dbReference type="ARBA" id="ARBA00022840"/>
    </source>
</evidence>
<evidence type="ECO:0000313" key="11">
    <source>
        <dbReference type="EMBL" id="VEH71476.1"/>
    </source>
</evidence>